<evidence type="ECO:0000313" key="4">
    <source>
        <dbReference type="EMBL" id="KAF4583002.1"/>
    </source>
</evidence>
<dbReference type="CDD" id="cd00118">
    <property type="entry name" value="LysM"/>
    <property type="match status" value="1"/>
</dbReference>
<dbReference type="OrthoDB" id="4928190at2759"/>
<evidence type="ECO:0000256" key="1">
    <source>
        <dbReference type="ARBA" id="ARBA00044955"/>
    </source>
</evidence>
<comment type="similarity">
    <text evidence="1">Belongs to the secreted LysM effector family.</text>
</comment>
<dbReference type="PROSITE" id="PS51782">
    <property type="entry name" value="LYSM"/>
    <property type="match status" value="1"/>
</dbReference>
<reference evidence="4 5" key="1">
    <citation type="journal article" date="2020" name="G3 (Bethesda)">
        <title>Genetic Underpinnings of Host Manipulation by Ophiocordyceps as Revealed by Comparative Transcriptomics.</title>
        <authorList>
            <person name="Will I."/>
            <person name="Das B."/>
            <person name="Trinh T."/>
            <person name="Brachmann A."/>
            <person name="Ohm R.A."/>
            <person name="de Bekker C."/>
        </authorList>
    </citation>
    <scope>NUCLEOTIDE SEQUENCE [LARGE SCALE GENOMIC DNA]</scope>
    <source>
        <strain evidence="4 5">EC05</strain>
    </source>
</reference>
<dbReference type="InterPro" id="IPR018392">
    <property type="entry name" value="LysM"/>
</dbReference>
<gene>
    <name evidence="4" type="ORF">GQ602_006146</name>
</gene>
<dbReference type="InterPro" id="IPR036779">
    <property type="entry name" value="LysM_dom_sf"/>
</dbReference>
<dbReference type="Proteomes" id="UP000562929">
    <property type="component" value="Unassembled WGS sequence"/>
</dbReference>
<dbReference type="SUPFAM" id="SSF54106">
    <property type="entry name" value="LysM domain"/>
    <property type="match status" value="1"/>
</dbReference>
<feature type="domain" description="LysM" evidence="3">
    <location>
        <begin position="393"/>
        <end position="439"/>
    </location>
</feature>
<organism evidence="4 5">
    <name type="scientific">Ophiocordyceps camponoti-floridani</name>
    <dbReference type="NCBI Taxonomy" id="2030778"/>
    <lineage>
        <taxon>Eukaryota</taxon>
        <taxon>Fungi</taxon>
        <taxon>Dikarya</taxon>
        <taxon>Ascomycota</taxon>
        <taxon>Pezizomycotina</taxon>
        <taxon>Sordariomycetes</taxon>
        <taxon>Hypocreomycetidae</taxon>
        <taxon>Hypocreales</taxon>
        <taxon>Ophiocordycipitaceae</taxon>
        <taxon>Ophiocordyceps</taxon>
    </lineage>
</organism>
<comment type="caution">
    <text evidence="4">The sequence shown here is derived from an EMBL/GenBank/DDBJ whole genome shotgun (WGS) entry which is preliminary data.</text>
</comment>
<feature type="region of interest" description="Disordered" evidence="2">
    <location>
        <begin position="123"/>
        <end position="146"/>
    </location>
</feature>
<evidence type="ECO:0000313" key="5">
    <source>
        <dbReference type="Proteomes" id="UP000562929"/>
    </source>
</evidence>
<dbReference type="Gene3D" id="3.10.350.10">
    <property type="entry name" value="LysM domain"/>
    <property type="match status" value="1"/>
</dbReference>
<sequence length="463" mass="51421">MGESSNCVITKRDGSCSLGSVSKEDMYNVRFRARVGKSVLLGQLAPYAHYALQSLKKWANPIGKAVGWVDDAITEFQEAIGGKQVPMIHGNELKLTLICSLRPSNPRWPNILDRKCAEGRERDRWNSLTQEQRDKETREKEEAQKREKEAEMVLGVNKVLEACDRLIDGPPGEVPDGAAQNCKGLRDKVLELQGLGTVDMGTFAGCKCVYPLFEPVGSHCGDVCRVRLANRGLDAEEIKATANRREEKPEANRMSDSIVEVTLEACDGAEFQGTCRNMTYTHKRCENLPTELNSTISSMRFTTDQTMERGETVCRLFRDPDCQGRPVRVMKHMTMGNMSTYSGYGHGPDNQISSIKCLLSSVPQGLLAPVTKTRLPQNAKRHIWIPNNLKCSRWILVKPDEGCAEIAARADVSLARIRRWNAPGLDLCHSFVPGSYACVSTIQADGTMARDLPEFQGLGQEEV</sequence>
<dbReference type="Gene3D" id="2.60.20.10">
    <property type="entry name" value="Crystallins"/>
    <property type="match status" value="1"/>
</dbReference>
<evidence type="ECO:0000259" key="3">
    <source>
        <dbReference type="PROSITE" id="PS51782"/>
    </source>
</evidence>
<proteinExistence type="inferred from homology"/>
<accession>A0A8H4VBR5</accession>
<name>A0A8H4VBR5_9HYPO</name>
<protein>
    <submittedName>
        <fullName evidence="4">Heat-labile enterotoxin IIA, A chain</fullName>
    </submittedName>
</protein>
<evidence type="ECO:0000256" key="2">
    <source>
        <dbReference type="SAM" id="MobiDB-lite"/>
    </source>
</evidence>
<dbReference type="EMBL" id="JAACLJ010000007">
    <property type="protein sequence ID" value="KAF4583002.1"/>
    <property type="molecule type" value="Genomic_DNA"/>
</dbReference>
<dbReference type="AlphaFoldDB" id="A0A8H4VBR5"/>
<keyword evidence="5" id="KW-1185">Reference proteome</keyword>